<comment type="caution">
    <text evidence="2">The sequence shown here is derived from an EMBL/GenBank/DDBJ whole genome shotgun (WGS) entry which is preliminary data.</text>
</comment>
<name>A0ABQ3WXU3_9ACTN</name>
<gene>
    <name evidence="2" type="ORF">Aca07nite_83960</name>
</gene>
<sequence length="73" mass="8384">MFQVVQDARERLTVRLLLEDGADAAQVWTRVHDERRTLRDGRGLTHVVLRQDSRPPARTPGGKFRTVYTDLPS</sequence>
<protein>
    <submittedName>
        <fullName evidence="2">Uncharacterized protein</fullName>
    </submittedName>
</protein>
<dbReference type="RefSeq" id="WP_204301096.1">
    <property type="nucleotide sequence ID" value="NZ_BAAAGQ010000055.1"/>
</dbReference>
<organism evidence="2">
    <name type="scientific">Actinoplanes campanulatus</name>
    <dbReference type="NCBI Taxonomy" id="113559"/>
    <lineage>
        <taxon>Bacteria</taxon>
        <taxon>Bacillati</taxon>
        <taxon>Actinomycetota</taxon>
        <taxon>Actinomycetes</taxon>
        <taxon>Micromonosporales</taxon>
        <taxon>Micromonosporaceae</taxon>
        <taxon>Actinoplanes</taxon>
    </lineage>
</organism>
<evidence type="ECO:0000256" key="1">
    <source>
        <dbReference type="SAM" id="MobiDB-lite"/>
    </source>
</evidence>
<evidence type="ECO:0000313" key="2">
    <source>
        <dbReference type="EMBL" id="GID51121.1"/>
    </source>
</evidence>
<accession>A0ABQ3WXU3</accession>
<feature type="region of interest" description="Disordered" evidence="1">
    <location>
        <begin position="52"/>
        <end position="73"/>
    </location>
</feature>
<proteinExistence type="predicted"/>
<reference evidence="2" key="1">
    <citation type="submission" date="2021-01" db="EMBL/GenBank/DDBJ databases">
        <title>Whole genome shotgun sequence of Actinoplanes capillaceus NBRC 16408.</title>
        <authorList>
            <person name="Komaki H."/>
            <person name="Tamura T."/>
        </authorList>
    </citation>
    <scope>NUCLEOTIDE SEQUENCE [LARGE SCALE GENOMIC DNA]</scope>
    <source>
        <strain evidence="2">NBRC 16408</strain>
    </source>
</reference>
<dbReference type="EMBL" id="BOMF01000171">
    <property type="protein sequence ID" value="GID51121.1"/>
    <property type="molecule type" value="Genomic_DNA"/>
</dbReference>